<keyword evidence="2" id="KW-1185">Reference proteome</keyword>
<evidence type="ECO:0000313" key="1">
    <source>
        <dbReference type="EMBL" id="KAJ4701489.1"/>
    </source>
</evidence>
<name>A0ACC1WRI4_MELAZ</name>
<dbReference type="Proteomes" id="UP001164539">
    <property type="component" value="Chromosome 14"/>
</dbReference>
<sequence length="647" mass="73928">MNANDSRYVSSMGYCHLYLTVEPITRADHSKAHVPEHTSIPEATTPFRSSSGSNQLSEPMPAMMTQFQYTNHMVPPVLHPFCSASQQNKDLLVNEHYVPRAEDDATTIDGGDSPVHYPEQQTYDCHGNDRNFNGIDSHHQHERINVPEDEENVPLEEVRANPACRSTSIGCPSSSNQYIRSLPPFPPSTTMASDAFSTSGLGEVSVGQIFSTKQELRCKWRIRATKTNSDTFFRVTRMESTHTCQNEQLRDGHRQASSRLIGQLIKDKFKDVSRIYTPKNIRDDIQNDYGVRLPYTKTWRSKEEALKIVCGDPAESFKGLPLYCHVLEDKNPGTVTAIETDDNGHFLYFFMALGQCIRGFRNTIRPVIAIDGTFLKGKFRGTLFVAVAQDGNNQIYPVAYGIADSENDALWEWFMEKLRSVIAPIENLVFISDRHNSIVKAINTVFPDATHGFCTYHISGNLKAKYKMRQQKIDTFMAAYFKAADAYRQSEFNKYMDSLRAMNPEAAKYLEDDIGLYRWARPLFPSRRYDMQTTNVAESMNSLLRHARNHPITPLVEFIRSLLQRWFYERRELHAGRDVYLTEAAQVKVDEQLELSRTMTVHPVSRFEFEVKERGWPYSGLSLIDSPILWGNRVVNKPTGARYALHL</sequence>
<proteinExistence type="predicted"/>
<comment type="caution">
    <text evidence="1">The sequence shown here is derived from an EMBL/GenBank/DDBJ whole genome shotgun (WGS) entry which is preliminary data.</text>
</comment>
<protein>
    <submittedName>
        <fullName evidence="1">MuDR family transposase</fullName>
    </submittedName>
</protein>
<gene>
    <name evidence="1" type="ORF">OWV82_024726</name>
</gene>
<organism evidence="1 2">
    <name type="scientific">Melia azedarach</name>
    <name type="common">Chinaberry tree</name>
    <dbReference type="NCBI Taxonomy" id="155640"/>
    <lineage>
        <taxon>Eukaryota</taxon>
        <taxon>Viridiplantae</taxon>
        <taxon>Streptophyta</taxon>
        <taxon>Embryophyta</taxon>
        <taxon>Tracheophyta</taxon>
        <taxon>Spermatophyta</taxon>
        <taxon>Magnoliopsida</taxon>
        <taxon>eudicotyledons</taxon>
        <taxon>Gunneridae</taxon>
        <taxon>Pentapetalae</taxon>
        <taxon>rosids</taxon>
        <taxon>malvids</taxon>
        <taxon>Sapindales</taxon>
        <taxon>Meliaceae</taxon>
        <taxon>Melia</taxon>
    </lineage>
</organism>
<evidence type="ECO:0000313" key="2">
    <source>
        <dbReference type="Proteomes" id="UP001164539"/>
    </source>
</evidence>
<reference evidence="1 2" key="1">
    <citation type="journal article" date="2023" name="Science">
        <title>Complex scaffold remodeling in plant triterpene biosynthesis.</title>
        <authorList>
            <person name="De La Pena R."/>
            <person name="Hodgson H."/>
            <person name="Liu J.C."/>
            <person name="Stephenson M.J."/>
            <person name="Martin A.C."/>
            <person name="Owen C."/>
            <person name="Harkess A."/>
            <person name="Leebens-Mack J."/>
            <person name="Jimenez L.E."/>
            <person name="Osbourn A."/>
            <person name="Sattely E.S."/>
        </authorList>
    </citation>
    <scope>NUCLEOTIDE SEQUENCE [LARGE SCALE GENOMIC DNA]</scope>
    <source>
        <strain evidence="2">cv. JPN11</strain>
        <tissue evidence="1">Leaf</tissue>
    </source>
</reference>
<dbReference type="EMBL" id="CM051407">
    <property type="protein sequence ID" value="KAJ4701489.1"/>
    <property type="molecule type" value="Genomic_DNA"/>
</dbReference>
<accession>A0ACC1WRI4</accession>